<evidence type="ECO:0000256" key="1">
    <source>
        <dbReference type="ARBA" id="ARBA00022737"/>
    </source>
</evidence>
<feature type="domain" description="PDZ" evidence="2">
    <location>
        <begin position="158"/>
        <end position="240"/>
    </location>
</feature>
<dbReference type="InParanoid" id="A0A6J2WWK7"/>
<proteinExistence type="predicted"/>
<dbReference type="RefSeq" id="XP_030648675.1">
    <property type="nucleotide sequence ID" value="XM_030792815.1"/>
</dbReference>
<accession>A0A6J2WWK7</accession>
<evidence type="ECO:0000259" key="2">
    <source>
        <dbReference type="PROSITE" id="PS50106"/>
    </source>
</evidence>
<dbReference type="PANTHER" id="PTHR14191">
    <property type="entry name" value="PDZ DOMAIN CONTAINING PROTEIN"/>
    <property type="match status" value="1"/>
</dbReference>
<dbReference type="CTD" id="566852"/>
<dbReference type="PROSITE" id="PS50106">
    <property type="entry name" value="PDZ"/>
    <property type="match status" value="4"/>
</dbReference>
<feature type="domain" description="PDZ" evidence="2">
    <location>
        <begin position="48"/>
        <end position="129"/>
    </location>
</feature>
<dbReference type="OrthoDB" id="10009200at2759"/>
<keyword evidence="1" id="KW-0677">Repeat</keyword>
<name>A0A6J2WWK7_CHACN</name>
<evidence type="ECO:0000313" key="3">
    <source>
        <dbReference type="Proteomes" id="UP000504632"/>
    </source>
</evidence>
<dbReference type="GO" id="GO:0016324">
    <property type="term" value="C:apical plasma membrane"/>
    <property type="evidence" value="ECO:0007669"/>
    <property type="project" value="TreeGrafter"/>
</dbReference>
<dbReference type="GO" id="GO:0005102">
    <property type="term" value="F:signaling receptor binding"/>
    <property type="evidence" value="ECO:0007669"/>
    <property type="project" value="TreeGrafter"/>
</dbReference>
<dbReference type="GO" id="GO:0043495">
    <property type="term" value="F:protein-membrane adaptor activity"/>
    <property type="evidence" value="ECO:0007669"/>
    <property type="project" value="TreeGrafter"/>
</dbReference>
<protein>
    <submittedName>
        <fullName evidence="4">NHERF family PDZ scaffold protein 4b</fullName>
    </submittedName>
</protein>
<dbReference type="GO" id="GO:0072659">
    <property type="term" value="P:protein localization to plasma membrane"/>
    <property type="evidence" value="ECO:0007669"/>
    <property type="project" value="TreeGrafter"/>
</dbReference>
<dbReference type="Pfam" id="PF00595">
    <property type="entry name" value="PDZ"/>
    <property type="match status" value="4"/>
</dbReference>
<dbReference type="InterPro" id="IPR036034">
    <property type="entry name" value="PDZ_sf"/>
</dbReference>
<dbReference type="CDD" id="cd06768">
    <property type="entry name" value="PDZ_NHERF-like"/>
    <property type="match status" value="4"/>
</dbReference>
<dbReference type="Gene3D" id="2.30.42.10">
    <property type="match status" value="4"/>
</dbReference>
<dbReference type="InterPro" id="IPR051067">
    <property type="entry name" value="NHER"/>
</dbReference>
<sequence>MRQTQTAALGDSIGLTEKFTFNPKEGIDNPAMSVAEDAEADWVPSLRLCTLKREEGENFGFYLRVERGCKGHVIRRVQAGGVAGRSGLRDGDRLLEVNEVFVDDLEHVEVARRIQMGGSLLCFLLLDGDEYNRAVSKGHDLRALAKAHRGEGWKAPRICHITKDPGSGSLGLTVQPVDGGKGKFIASPATGGAAEKAGVRKGDHLVWINGAMTSELTHSAISKMLKKSSDHMTVVVIDSEGEQSYARRRVPVLPAMAVAQTLPYRSRRLPLEEGEHGYGFSLREETVSGHVVQMLREVDAGSPAEHAGIRDGELLLEVNGESTASMSHEDIVNKIKQNGKRITLTTISKQGQDFYTKLGLSPLLFCEDYTAGKEVQQENTPPGEKNVTVEITVPPADLPEELHTPPSFPRLCVLQKGEAGFGFHLGCVPHSPGTSITQVAQVGPGKTAGLLQGDVVLEVNGQNVEEEYLEDVIVRVKEGGSSLSLLVVDRSGYEKLKKSRTPIKDESLVNDSEVEETENLTTL</sequence>
<feature type="domain" description="PDZ" evidence="2">
    <location>
        <begin position="268"/>
        <end position="350"/>
    </location>
</feature>
<dbReference type="GeneID" id="115828730"/>
<dbReference type="AlphaFoldDB" id="A0A6J2WWK7"/>
<evidence type="ECO:0000313" key="4">
    <source>
        <dbReference type="RefSeq" id="XP_030648675.1"/>
    </source>
</evidence>
<dbReference type="SUPFAM" id="SSF50156">
    <property type="entry name" value="PDZ domain-like"/>
    <property type="match status" value="4"/>
</dbReference>
<feature type="domain" description="PDZ" evidence="2">
    <location>
        <begin position="411"/>
        <end position="491"/>
    </location>
</feature>
<reference evidence="4" key="1">
    <citation type="submission" date="2025-08" db="UniProtKB">
        <authorList>
            <consortium name="RefSeq"/>
        </authorList>
    </citation>
    <scope>IDENTIFICATION</scope>
</reference>
<keyword evidence="3" id="KW-1185">Reference proteome</keyword>
<dbReference type="InterPro" id="IPR001478">
    <property type="entry name" value="PDZ"/>
</dbReference>
<dbReference type="Proteomes" id="UP000504632">
    <property type="component" value="Chromosome 15"/>
</dbReference>
<gene>
    <name evidence="4" type="primary">nherf4b</name>
</gene>
<organism evidence="3 4">
    <name type="scientific">Chanos chanos</name>
    <name type="common">Milkfish</name>
    <name type="synonym">Mugil chanos</name>
    <dbReference type="NCBI Taxonomy" id="29144"/>
    <lineage>
        <taxon>Eukaryota</taxon>
        <taxon>Metazoa</taxon>
        <taxon>Chordata</taxon>
        <taxon>Craniata</taxon>
        <taxon>Vertebrata</taxon>
        <taxon>Euteleostomi</taxon>
        <taxon>Actinopterygii</taxon>
        <taxon>Neopterygii</taxon>
        <taxon>Teleostei</taxon>
        <taxon>Ostariophysi</taxon>
        <taxon>Gonorynchiformes</taxon>
        <taxon>Chanidae</taxon>
        <taxon>Chanos</taxon>
    </lineage>
</organism>
<dbReference type="SMART" id="SM00228">
    <property type="entry name" value="PDZ"/>
    <property type="match status" value="4"/>
</dbReference>
<dbReference type="PANTHER" id="PTHR14191:SF20">
    <property type="entry name" value="NA(+)_H(+) EXCHANGE REGULATORY COFACTOR NHE-RF4"/>
    <property type="match status" value="1"/>
</dbReference>